<comment type="caution">
    <text evidence="3">The sequence shown here is derived from an EMBL/GenBank/DDBJ whole genome shotgun (WGS) entry which is preliminary data.</text>
</comment>
<proteinExistence type="predicted"/>
<gene>
    <name evidence="3" type="ORF">BN381_150038</name>
</gene>
<protein>
    <recommendedName>
        <fullName evidence="2">RlpA-like protein double-psi beta-barrel domain-containing protein</fullName>
    </recommendedName>
</protein>
<keyword evidence="4" id="KW-1185">Reference proteome</keyword>
<accession>R4YXK5</accession>
<dbReference type="eggNOG" id="COG0797">
    <property type="taxonomic scope" value="Bacteria"/>
</dbReference>
<reference evidence="3 4" key="1">
    <citation type="journal article" date="2013" name="ISME J.">
        <title>Metabolic model for the filamentous 'Candidatus Microthrix parvicella' based on genomic and metagenomic analyses.</title>
        <authorList>
            <person name="Jon McIlroy S."/>
            <person name="Kristiansen R."/>
            <person name="Albertsen M."/>
            <person name="Michael Karst S."/>
            <person name="Rossetti S."/>
            <person name="Lund Nielsen J."/>
            <person name="Tandoi V."/>
            <person name="James Seviour R."/>
            <person name="Nielsen P.H."/>
        </authorList>
    </citation>
    <scope>NUCLEOTIDE SEQUENCE [LARGE SCALE GENOMIC DNA]</scope>
    <source>
        <strain evidence="3 4">RN1</strain>
    </source>
</reference>
<dbReference type="Proteomes" id="UP000018291">
    <property type="component" value="Unassembled WGS sequence"/>
</dbReference>
<feature type="domain" description="RlpA-like protein double-psi beta-barrel" evidence="2">
    <location>
        <begin position="71"/>
        <end position="151"/>
    </location>
</feature>
<feature type="compositionally biased region" description="Low complexity" evidence="1">
    <location>
        <begin position="1"/>
        <end position="11"/>
    </location>
</feature>
<dbReference type="HOGENOM" id="CLU_1674704_0_0_11"/>
<evidence type="ECO:0000313" key="4">
    <source>
        <dbReference type="Proteomes" id="UP000018291"/>
    </source>
</evidence>
<dbReference type="AlphaFoldDB" id="R4YXK5"/>
<evidence type="ECO:0000259" key="2">
    <source>
        <dbReference type="Pfam" id="PF03330"/>
    </source>
</evidence>
<dbReference type="RefSeq" id="WP_012224818.1">
    <property type="nucleotide sequence ID" value="NZ_HG422565.1"/>
</dbReference>
<sequence>MPPPTSALSLAGGIGAAADRPPSADGTNPLEATPMTTPLNIRRAFAAGAVLLLAATGCVSAPRGRTTSRYQAGAASYYTQAGGPVSFPRVRTSNGCAHRTAAPGTLLHLRRGDRTATCVVNDRGPFVGGRIVDLQPQQFRQLGPISAGVLRGIEVRY</sequence>
<dbReference type="Pfam" id="PF03330">
    <property type="entry name" value="DPBB_1"/>
    <property type="match status" value="1"/>
</dbReference>
<dbReference type="InterPro" id="IPR009009">
    <property type="entry name" value="RlpA-like_DPBB"/>
</dbReference>
<dbReference type="EMBL" id="CANL01000007">
    <property type="protein sequence ID" value="CCM62925.1"/>
    <property type="molecule type" value="Genomic_DNA"/>
</dbReference>
<dbReference type="SUPFAM" id="SSF50685">
    <property type="entry name" value="Barwin-like endoglucanases"/>
    <property type="match status" value="1"/>
</dbReference>
<dbReference type="Gene3D" id="2.40.40.10">
    <property type="entry name" value="RlpA-like domain"/>
    <property type="match status" value="1"/>
</dbReference>
<evidence type="ECO:0000313" key="3">
    <source>
        <dbReference type="EMBL" id="CCM62925.1"/>
    </source>
</evidence>
<dbReference type="STRING" id="1229780.BN381_150038"/>
<dbReference type="CDD" id="cd22268">
    <property type="entry name" value="DPBB_RlpA-like"/>
    <property type="match status" value="1"/>
</dbReference>
<name>R4YXK5_9ACTN</name>
<organism evidence="3 4">
    <name type="scientific">Candidatus Neomicrothrix parvicella RN1</name>
    <dbReference type="NCBI Taxonomy" id="1229780"/>
    <lineage>
        <taxon>Bacteria</taxon>
        <taxon>Bacillati</taxon>
        <taxon>Actinomycetota</taxon>
        <taxon>Acidimicrobiia</taxon>
        <taxon>Acidimicrobiales</taxon>
        <taxon>Microthrixaceae</taxon>
        <taxon>Candidatus Neomicrothrix</taxon>
    </lineage>
</organism>
<dbReference type="InterPro" id="IPR036908">
    <property type="entry name" value="RlpA-like_sf"/>
</dbReference>
<feature type="region of interest" description="Disordered" evidence="1">
    <location>
        <begin position="1"/>
        <end position="35"/>
    </location>
</feature>
<evidence type="ECO:0000256" key="1">
    <source>
        <dbReference type="SAM" id="MobiDB-lite"/>
    </source>
</evidence>